<dbReference type="EMBL" id="JAYGIL010000009">
    <property type="protein sequence ID" value="MEA5403137.1"/>
    <property type="molecule type" value="Genomic_DNA"/>
</dbReference>
<name>A0ABU5S3R8_9BACT</name>
<reference evidence="2 3" key="1">
    <citation type="submission" date="2023-12" db="EMBL/GenBank/DDBJ databases">
        <title>Novel species of the genus Arcicella isolated from rivers.</title>
        <authorList>
            <person name="Lu H."/>
        </authorList>
    </citation>
    <scope>NUCLEOTIDE SEQUENCE [LARGE SCALE GENOMIC DNA]</scope>
    <source>
        <strain evidence="2 3">DC2W</strain>
    </source>
</reference>
<feature type="domain" description="PAS" evidence="1">
    <location>
        <begin position="14"/>
        <end position="88"/>
    </location>
</feature>
<dbReference type="Proteomes" id="UP001303899">
    <property type="component" value="Unassembled WGS sequence"/>
</dbReference>
<protein>
    <submittedName>
        <fullName evidence="2">PAS domain-containing protein</fullName>
    </submittedName>
</protein>
<evidence type="ECO:0000313" key="3">
    <source>
        <dbReference type="Proteomes" id="UP001303899"/>
    </source>
</evidence>
<dbReference type="Gene3D" id="3.30.450.20">
    <property type="entry name" value="PAS domain"/>
    <property type="match status" value="1"/>
</dbReference>
<evidence type="ECO:0000259" key="1">
    <source>
        <dbReference type="PROSITE" id="PS50112"/>
    </source>
</evidence>
<dbReference type="InterPro" id="IPR035965">
    <property type="entry name" value="PAS-like_dom_sf"/>
</dbReference>
<sequence>MENTKFFNLDTNIKSKIMKHVLYNMPMVIYLFDIHQRRNLFTNEQYHKVIGYTTEEFDALEKDCLKKLIHPDDFGGLKRFYKELAYNSDTDFFVHINRCLCKNGTFKWFKNCIIILEREKSGVPLTVLGIAFDITAQVETRQKLFNQIYNIEKVSFKLSHELRHEHSKILSILNISKEKDMIEIGDLQWLSNTLHTSAESIDKSIYDISEQLHLIKTEFISLNSTQL</sequence>
<dbReference type="PROSITE" id="PS50112">
    <property type="entry name" value="PAS"/>
    <property type="match status" value="1"/>
</dbReference>
<accession>A0ABU5S3R8</accession>
<dbReference type="NCBIfam" id="TIGR00229">
    <property type="entry name" value="sensory_box"/>
    <property type="match status" value="1"/>
</dbReference>
<dbReference type="Pfam" id="PF08447">
    <property type="entry name" value="PAS_3"/>
    <property type="match status" value="1"/>
</dbReference>
<dbReference type="InterPro" id="IPR013655">
    <property type="entry name" value="PAS_fold_3"/>
</dbReference>
<dbReference type="InterPro" id="IPR000014">
    <property type="entry name" value="PAS"/>
</dbReference>
<keyword evidence="3" id="KW-1185">Reference proteome</keyword>
<gene>
    <name evidence="2" type="ORF">VB776_09440</name>
</gene>
<organism evidence="2 3">
    <name type="scientific">Arcicella gelida</name>
    <dbReference type="NCBI Taxonomy" id="2984195"/>
    <lineage>
        <taxon>Bacteria</taxon>
        <taxon>Pseudomonadati</taxon>
        <taxon>Bacteroidota</taxon>
        <taxon>Cytophagia</taxon>
        <taxon>Cytophagales</taxon>
        <taxon>Flectobacillaceae</taxon>
        <taxon>Arcicella</taxon>
    </lineage>
</organism>
<evidence type="ECO:0000313" key="2">
    <source>
        <dbReference type="EMBL" id="MEA5403137.1"/>
    </source>
</evidence>
<comment type="caution">
    <text evidence="2">The sequence shown here is derived from an EMBL/GenBank/DDBJ whole genome shotgun (WGS) entry which is preliminary data.</text>
</comment>
<dbReference type="RefSeq" id="WP_323328356.1">
    <property type="nucleotide sequence ID" value="NZ_JAYGIL010000009.1"/>
</dbReference>
<dbReference type="SUPFAM" id="SSF55785">
    <property type="entry name" value="PYP-like sensor domain (PAS domain)"/>
    <property type="match status" value="1"/>
</dbReference>
<proteinExistence type="predicted"/>